<dbReference type="NCBIfam" id="NF008864">
    <property type="entry name" value="PRK11895.1"/>
    <property type="match status" value="1"/>
</dbReference>
<dbReference type="InterPro" id="IPR054480">
    <property type="entry name" value="AHAS_small-like_ACT"/>
</dbReference>
<keyword evidence="4" id="KW-0028">Amino-acid biosynthesis</keyword>
<proteinExistence type="inferred from homology"/>
<dbReference type="InterPro" id="IPR004789">
    <property type="entry name" value="Acetalactate_synth_ssu"/>
</dbReference>
<dbReference type="SUPFAM" id="SSF55021">
    <property type="entry name" value="ACT-like"/>
    <property type="match status" value="2"/>
</dbReference>
<sequence length="160" mass="17718">MQETTRKIISIIVTNEHGVLARISGLFAGRGYNIESLTVSAIPKSNYSRITLVTNSSKSIAEQIIKQLDKLIPVKEVIQDNLIEKEMVLIKFSTNSNLGDIDVLCRTYNGHIVNVTKQEITAMVLDDAKKIESFISVVDNYNPIAIVRSGAVAIEQEDNN</sequence>
<evidence type="ECO:0000313" key="7">
    <source>
        <dbReference type="EMBL" id="VAY88072.1"/>
    </source>
</evidence>
<dbReference type="InterPro" id="IPR002912">
    <property type="entry name" value="ACT_dom"/>
</dbReference>
<evidence type="ECO:0000256" key="3">
    <source>
        <dbReference type="ARBA" id="ARBA00006341"/>
    </source>
</evidence>
<comment type="pathway">
    <text evidence="2">Amino-acid biosynthesis; L-valine biosynthesis; L-valine from pyruvate: step 1/4.</text>
</comment>
<dbReference type="EMBL" id="UOYO01000043">
    <property type="protein sequence ID" value="VAY88072.1"/>
    <property type="molecule type" value="Genomic_DNA"/>
</dbReference>
<dbReference type="InterPro" id="IPR039557">
    <property type="entry name" value="AHAS_ACT"/>
</dbReference>
<dbReference type="UniPathway" id="UPA00047">
    <property type="reaction ID" value="UER00055"/>
</dbReference>
<evidence type="ECO:0000256" key="1">
    <source>
        <dbReference type="ARBA" id="ARBA00004974"/>
    </source>
</evidence>
<evidence type="ECO:0000256" key="5">
    <source>
        <dbReference type="ARBA" id="ARBA00023304"/>
    </source>
</evidence>
<keyword evidence="5" id="KW-0100">Branched-chain amino acid biosynthesis</keyword>
<protein>
    <submittedName>
        <fullName evidence="7">Acetolactate synthase small subunit</fullName>
        <ecNumber evidence="7">2.2.1.6</ecNumber>
    </submittedName>
</protein>
<dbReference type="AlphaFoldDB" id="A0A3B1E9H2"/>
<dbReference type="Gene3D" id="3.30.70.1150">
    <property type="entry name" value="ACT-like. Chain A, domain 2"/>
    <property type="match status" value="1"/>
</dbReference>
<comment type="similarity">
    <text evidence="3">Belongs to the acetolactate synthase small subunit family.</text>
</comment>
<dbReference type="GO" id="GO:0009099">
    <property type="term" value="P:L-valine biosynthetic process"/>
    <property type="evidence" value="ECO:0007669"/>
    <property type="project" value="UniProtKB-UniPathway"/>
</dbReference>
<dbReference type="Gene3D" id="3.30.70.260">
    <property type="match status" value="1"/>
</dbReference>
<evidence type="ECO:0000256" key="2">
    <source>
        <dbReference type="ARBA" id="ARBA00005025"/>
    </source>
</evidence>
<dbReference type="Pfam" id="PF10369">
    <property type="entry name" value="ALS_ss_C"/>
    <property type="match status" value="1"/>
</dbReference>
<dbReference type="PANTHER" id="PTHR30239">
    <property type="entry name" value="ACETOLACTATE SYNTHASE SMALL SUBUNIT"/>
    <property type="match status" value="1"/>
</dbReference>
<dbReference type="GO" id="GO:0005829">
    <property type="term" value="C:cytosol"/>
    <property type="evidence" value="ECO:0007669"/>
    <property type="project" value="TreeGrafter"/>
</dbReference>
<comment type="pathway">
    <text evidence="1">Amino-acid biosynthesis; L-isoleucine biosynthesis; L-isoleucine from 2-oxobutanoate: step 1/4.</text>
</comment>
<dbReference type="Pfam" id="PF22629">
    <property type="entry name" value="ACT_AHAS_ss"/>
    <property type="match status" value="1"/>
</dbReference>
<accession>A0A3B1E9H2</accession>
<dbReference type="EC" id="2.2.1.6" evidence="7"/>
<dbReference type="InterPro" id="IPR019455">
    <property type="entry name" value="Acetolactate_synth_ssu_C"/>
</dbReference>
<dbReference type="PROSITE" id="PS51671">
    <property type="entry name" value="ACT"/>
    <property type="match status" value="1"/>
</dbReference>
<dbReference type="UniPathway" id="UPA00049">
    <property type="reaction ID" value="UER00059"/>
</dbReference>
<dbReference type="NCBIfam" id="TIGR00119">
    <property type="entry name" value="acolac_sm"/>
    <property type="match status" value="1"/>
</dbReference>
<keyword evidence="7" id="KW-0808">Transferase</keyword>
<gene>
    <name evidence="7" type="ORF">MNB_ARC-1_956</name>
</gene>
<evidence type="ECO:0000256" key="4">
    <source>
        <dbReference type="ARBA" id="ARBA00022605"/>
    </source>
</evidence>
<dbReference type="CDD" id="cd04878">
    <property type="entry name" value="ACT_AHAS"/>
    <property type="match status" value="1"/>
</dbReference>
<dbReference type="GO" id="GO:0009097">
    <property type="term" value="P:isoleucine biosynthetic process"/>
    <property type="evidence" value="ECO:0007669"/>
    <property type="project" value="UniProtKB-UniPathway"/>
</dbReference>
<reference evidence="7" key="1">
    <citation type="submission" date="2018-10" db="EMBL/GenBank/DDBJ databases">
        <authorList>
            <person name="Aoki K."/>
        </authorList>
    </citation>
    <scope>NUCLEOTIDE SEQUENCE</scope>
</reference>
<name>A0A3B1E9H2_9ZZZZ</name>
<dbReference type="InterPro" id="IPR027271">
    <property type="entry name" value="Acetolactate_synth/TF_NikR_C"/>
</dbReference>
<evidence type="ECO:0000259" key="6">
    <source>
        <dbReference type="PROSITE" id="PS51671"/>
    </source>
</evidence>
<dbReference type="GO" id="GO:1990610">
    <property type="term" value="F:acetolactate synthase regulator activity"/>
    <property type="evidence" value="ECO:0007669"/>
    <property type="project" value="InterPro"/>
</dbReference>
<organism evidence="7">
    <name type="scientific">hydrothermal vent metagenome</name>
    <dbReference type="NCBI Taxonomy" id="652676"/>
    <lineage>
        <taxon>unclassified sequences</taxon>
        <taxon>metagenomes</taxon>
        <taxon>ecological metagenomes</taxon>
    </lineage>
</organism>
<dbReference type="GO" id="GO:0003984">
    <property type="term" value="F:acetolactate synthase activity"/>
    <property type="evidence" value="ECO:0007669"/>
    <property type="project" value="UniProtKB-EC"/>
</dbReference>
<dbReference type="PANTHER" id="PTHR30239:SF0">
    <property type="entry name" value="ACETOLACTATE SYNTHASE SMALL SUBUNIT 1, CHLOROPLASTIC"/>
    <property type="match status" value="1"/>
</dbReference>
<feature type="domain" description="ACT" evidence="6">
    <location>
        <begin position="8"/>
        <end position="82"/>
    </location>
</feature>
<dbReference type="InterPro" id="IPR045865">
    <property type="entry name" value="ACT-like_dom_sf"/>
</dbReference>